<keyword evidence="4" id="KW-1185">Reference proteome</keyword>
<dbReference type="Proteomes" id="UP000603352">
    <property type="component" value="Unassembled WGS sequence"/>
</dbReference>
<gene>
    <name evidence="3" type="ORF">GCM10011505_00100</name>
</gene>
<comment type="caution">
    <text evidence="3">The sequence shown here is derived from an EMBL/GenBank/DDBJ whole genome shotgun (WGS) entry which is preliminary data.</text>
</comment>
<dbReference type="SUPFAM" id="SSF54506">
    <property type="entry name" value="Diaminopimelate epimerase-like"/>
    <property type="match status" value="1"/>
</dbReference>
<dbReference type="PANTHER" id="PTHR13774">
    <property type="entry name" value="PHENAZINE BIOSYNTHESIS PROTEIN"/>
    <property type="match status" value="1"/>
</dbReference>
<organism evidence="3 4">
    <name type="scientific">Tistrella bauzanensis</name>
    <dbReference type="NCBI Taxonomy" id="657419"/>
    <lineage>
        <taxon>Bacteria</taxon>
        <taxon>Pseudomonadati</taxon>
        <taxon>Pseudomonadota</taxon>
        <taxon>Alphaproteobacteria</taxon>
        <taxon>Geminicoccales</taxon>
        <taxon>Geminicoccaceae</taxon>
        <taxon>Tistrella</taxon>
    </lineage>
</organism>
<protein>
    <submittedName>
        <fullName evidence="3">Oxidoreductase</fullName>
    </submittedName>
</protein>
<dbReference type="Gene3D" id="3.10.310.10">
    <property type="entry name" value="Diaminopimelate Epimerase, Chain A, domain 1"/>
    <property type="match status" value="2"/>
</dbReference>
<dbReference type="EMBL" id="BMDZ01000001">
    <property type="protein sequence ID" value="GGB22889.1"/>
    <property type="molecule type" value="Genomic_DNA"/>
</dbReference>
<evidence type="ECO:0000256" key="1">
    <source>
        <dbReference type="ARBA" id="ARBA00008270"/>
    </source>
</evidence>
<keyword evidence="2" id="KW-0413">Isomerase</keyword>
<dbReference type="PIRSF" id="PIRSF016184">
    <property type="entry name" value="PhzC_PhzF"/>
    <property type="match status" value="1"/>
</dbReference>
<evidence type="ECO:0000256" key="2">
    <source>
        <dbReference type="ARBA" id="ARBA00023235"/>
    </source>
</evidence>
<sequence length="281" mass="29798">MDIMKISAFTPDAAQGAAGGNPAGVVFVDSMPDEARMLSVASGLGYSETAFLLPLDDGWRVRYFAPRQEVPFCGHATIALGAALGRRFGAGIYPLALNHARITVEAMAAGDTGWAAALQSPPTRTRLLPDGYIRAVLDEFGLTAADLDHRLPVRLIHGGANHMVVALASRRRLSQLGYHFARGAALQAEQSLVTFSFIHAETDTRFHARNFFAIGGAYEDPATGAAAAALAGYLREIHWLEAGMIEIVQGEDMGRPSLIRATFDAEPGGSVRVAGLTAPIA</sequence>
<dbReference type="InterPro" id="IPR003719">
    <property type="entry name" value="Phenazine_PhzF-like"/>
</dbReference>
<dbReference type="PANTHER" id="PTHR13774:SF39">
    <property type="entry name" value="BIOSYNTHESIS PROTEIN, PUTATIVE-RELATED"/>
    <property type="match status" value="1"/>
</dbReference>
<dbReference type="NCBIfam" id="TIGR00654">
    <property type="entry name" value="PhzF_family"/>
    <property type="match status" value="1"/>
</dbReference>
<proteinExistence type="inferred from homology"/>
<reference evidence="4" key="1">
    <citation type="journal article" date="2019" name="Int. J. Syst. Evol. Microbiol.">
        <title>The Global Catalogue of Microorganisms (GCM) 10K type strain sequencing project: providing services to taxonomists for standard genome sequencing and annotation.</title>
        <authorList>
            <consortium name="The Broad Institute Genomics Platform"/>
            <consortium name="The Broad Institute Genome Sequencing Center for Infectious Disease"/>
            <person name="Wu L."/>
            <person name="Ma J."/>
        </authorList>
    </citation>
    <scope>NUCLEOTIDE SEQUENCE [LARGE SCALE GENOMIC DNA]</scope>
    <source>
        <strain evidence="4">CGMCC 1.10188</strain>
    </source>
</reference>
<dbReference type="Pfam" id="PF02567">
    <property type="entry name" value="PhzC-PhzF"/>
    <property type="match status" value="1"/>
</dbReference>
<evidence type="ECO:0000313" key="4">
    <source>
        <dbReference type="Proteomes" id="UP000603352"/>
    </source>
</evidence>
<dbReference type="RefSeq" id="WP_188573910.1">
    <property type="nucleotide sequence ID" value="NZ_BMDZ01000001.1"/>
</dbReference>
<accession>A0ABQ1I8F1</accession>
<evidence type="ECO:0000313" key="3">
    <source>
        <dbReference type="EMBL" id="GGB22889.1"/>
    </source>
</evidence>
<comment type="similarity">
    <text evidence="1">Belongs to the PhzF family.</text>
</comment>
<name>A0ABQ1I8F1_9PROT</name>